<proteinExistence type="predicted"/>
<name>A0ABM9WTV0_VIBAE</name>
<evidence type="ECO:0000313" key="2">
    <source>
        <dbReference type="Proteomes" id="UP000242664"/>
    </source>
</evidence>
<dbReference type="Proteomes" id="UP000242664">
    <property type="component" value="Unassembled WGS sequence"/>
</dbReference>
<protein>
    <recommendedName>
        <fullName evidence="3">BioF2-like acetyltransferase domain-containing protein</fullName>
    </recommendedName>
</protein>
<dbReference type="EMBL" id="DS267826">
    <property type="protein sequence ID" value="EDN56804.1"/>
    <property type="molecule type" value="Genomic_DNA"/>
</dbReference>
<keyword evidence="2" id="KW-1185">Reference proteome</keyword>
<organism evidence="1 2">
    <name type="scientific">Vibrio antiquarius (strain Ex25)</name>
    <dbReference type="NCBI Taxonomy" id="150340"/>
    <lineage>
        <taxon>Bacteria</taxon>
        <taxon>Pseudomonadati</taxon>
        <taxon>Pseudomonadota</taxon>
        <taxon>Gammaproteobacteria</taxon>
        <taxon>Vibrionales</taxon>
        <taxon>Vibrionaceae</taxon>
        <taxon>Vibrio</taxon>
        <taxon>Vibrio diabolicus subgroup</taxon>
    </lineage>
</organism>
<reference evidence="2" key="1">
    <citation type="submission" date="2006-10" db="EMBL/GenBank/DDBJ databases">
        <authorList>
            <person name="Heidelberg J."/>
            <person name="Sebastian Y."/>
        </authorList>
    </citation>
    <scope>NUCLEOTIDE SEQUENCE [LARGE SCALE GENOMIC DNA]</scope>
    <source>
        <strain evidence="2">EX25</strain>
    </source>
</reference>
<evidence type="ECO:0008006" key="3">
    <source>
        <dbReference type="Google" id="ProtNLM"/>
    </source>
</evidence>
<accession>A0ABM9WTV0</accession>
<evidence type="ECO:0000313" key="1">
    <source>
        <dbReference type="EMBL" id="EDN56804.1"/>
    </source>
</evidence>
<gene>
    <name evidence="1" type="ORF">VEx25_1521</name>
</gene>
<sequence length="365" mass="43243">MEWRSVAIMTLSSQEWHKTFITLMQSNPINECTASFGCYYINDVAIPYSVTPKIPNNCYAVSPMTLLSGYAEEELHKVKNVAVRWVCKLLINMTKPILSLAGLDQVQTLNNQCLSTNMYSEQWESLNLDELRRVALDQYPTFPLVLRSLNQLQHSHLIQRLEQQQWQSLVTRQVYLLEDWQAFSFNRDLTKDFKLFNDKDWQFKPLATDEEFQRAKVLYDMLYLDKYSRNNIQFSTQYLKQASQNNLVHLVGLFYQDEMLATLGIVEIDNDMTCPIFGYDTNKPQSFALYRRISAYTIRHAMICQRRFNMSSGAPAFKRNRKAQPEIEFSYVYIAHLPWYKRVIWQSLCWLTQHFYRPLLMRFQL</sequence>